<evidence type="ECO:0000313" key="2">
    <source>
        <dbReference type="EMBL" id="CAG8800553.1"/>
    </source>
</evidence>
<reference evidence="2" key="1">
    <citation type="submission" date="2021-06" db="EMBL/GenBank/DDBJ databases">
        <authorList>
            <person name="Kallberg Y."/>
            <person name="Tangrot J."/>
            <person name="Rosling A."/>
        </authorList>
    </citation>
    <scope>NUCLEOTIDE SEQUENCE</scope>
    <source>
        <strain evidence="2">FL966</strain>
    </source>
</reference>
<feature type="coiled-coil region" evidence="1">
    <location>
        <begin position="62"/>
        <end position="89"/>
    </location>
</feature>
<keyword evidence="1" id="KW-0175">Coiled coil</keyword>
<dbReference type="Proteomes" id="UP000789759">
    <property type="component" value="Unassembled WGS sequence"/>
</dbReference>
<organism evidence="2 3">
    <name type="scientific">Cetraspora pellucida</name>
    <dbReference type="NCBI Taxonomy" id="1433469"/>
    <lineage>
        <taxon>Eukaryota</taxon>
        <taxon>Fungi</taxon>
        <taxon>Fungi incertae sedis</taxon>
        <taxon>Mucoromycota</taxon>
        <taxon>Glomeromycotina</taxon>
        <taxon>Glomeromycetes</taxon>
        <taxon>Diversisporales</taxon>
        <taxon>Gigasporaceae</taxon>
        <taxon>Cetraspora</taxon>
    </lineage>
</organism>
<dbReference type="EMBL" id="CAJVQA010031032">
    <property type="protein sequence ID" value="CAG8800553.1"/>
    <property type="molecule type" value="Genomic_DNA"/>
</dbReference>
<proteinExistence type="predicted"/>
<keyword evidence="3" id="KW-1185">Reference proteome</keyword>
<comment type="caution">
    <text evidence="2">The sequence shown here is derived from an EMBL/GenBank/DDBJ whole genome shotgun (WGS) entry which is preliminary data.</text>
</comment>
<protein>
    <submittedName>
        <fullName evidence="2">20342_t:CDS:1</fullName>
    </submittedName>
</protein>
<name>A0A9N9JX82_9GLOM</name>
<evidence type="ECO:0000313" key="3">
    <source>
        <dbReference type="Proteomes" id="UP000789759"/>
    </source>
</evidence>
<evidence type="ECO:0000256" key="1">
    <source>
        <dbReference type="SAM" id="Coils"/>
    </source>
</evidence>
<accession>A0A9N9JX82</accession>
<dbReference type="AlphaFoldDB" id="A0A9N9JX82"/>
<sequence length="179" mass="20911">MYNSIINTLNEMPETSLKSTSHLLYTIRYLYRKNKDQIIFSYIQNKAYQYISNSFYKSGKSLKNLTHQNKQLKQNVKKLQQSKDHIIHKVQQLNGSVVQLKCKQHQYISQIHAIAKHLPELKANDMKAVIKNLIMQNNKEYNLEFIKLITQVSQIEQTSFATVVTSIKTIFNFLTGNNT</sequence>
<gene>
    <name evidence="2" type="ORF">CPELLU_LOCUS17680</name>
</gene>
<dbReference type="OrthoDB" id="2411504at2759"/>